<sequence>MFFYLLQALSHLIPGAQRRKRFTEWARSRFSIRAIVDAALADQRKAQEEDRALLARTLHRMQQIEPPSIMGLDETLDALAEGQSIARLGVGELMTMEGRFDEFQVPSSDLSRRLREVLTSDEPGMLVGIPSLAYELNPLLTKTQRRIYFSNGPWIRTLLGHSLRPGKVYAPIEITLTHTLFEGWYDRRDYFEKIRRVWAGTDIVLVHGDGIFDGLTHDIFDNATSVEHLIAPREDAFGEYDDILRRVLETSKDKLIIVILGPTATVLAYDLHRAGYRALDLGHIAKAYDWWLEGRFGDEDDFFSPD</sequence>
<dbReference type="Pfam" id="PF08759">
    <property type="entry name" value="GT-D"/>
    <property type="match status" value="1"/>
</dbReference>
<gene>
    <name evidence="2" type="ORF">GCM10009775_10080</name>
</gene>
<comment type="caution">
    <text evidence="2">The sequence shown here is derived from an EMBL/GenBank/DDBJ whole genome shotgun (WGS) entry which is preliminary data.</text>
</comment>
<keyword evidence="3" id="KW-1185">Reference proteome</keyword>
<evidence type="ECO:0000313" key="3">
    <source>
        <dbReference type="Proteomes" id="UP001501343"/>
    </source>
</evidence>
<dbReference type="Proteomes" id="UP001501343">
    <property type="component" value="Unassembled WGS sequence"/>
</dbReference>
<evidence type="ECO:0000313" key="2">
    <source>
        <dbReference type="EMBL" id="GAA1919495.1"/>
    </source>
</evidence>
<reference evidence="2 3" key="1">
    <citation type="journal article" date="2019" name="Int. J. Syst. Evol. Microbiol.">
        <title>The Global Catalogue of Microorganisms (GCM) 10K type strain sequencing project: providing services to taxonomists for standard genome sequencing and annotation.</title>
        <authorList>
            <consortium name="The Broad Institute Genomics Platform"/>
            <consortium name="The Broad Institute Genome Sequencing Center for Infectious Disease"/>
            <person name="Wu L."/>
            <person name="Ma J."/>
        </authorList>
    </citation>
    <scope>NUCLEOTIDE SEQUENCE [LARGE SCALE GENOMIC DNA]</scope>
    <source>
        <strain evidence="2 3">JCM 14900</strain>
    </source>
</reference>
<evidence type="ECO:0000259" key="1">
    <source>
        <dbReference type="Pfam" id="PF08759"/>
    </source>
</evidence>
<proteinExistence type="predicted"/>
<dbReference type="EMBL" id="BAAAOF010000002">
    <property type="protein sequence ID" value="GAA1919495.1"/>
    <property type="molecule type" value="Genomic_DNA"/>
</dbReference>
<name>A0ABN2PHV7_9MICO</name>
<feature type="domain" description="Glycosyltransferase GT-D fold" evidence="1">
    <location>
        <begin position="85"/>
        <end position="293"/>
    </location>
</feature>
<protein>
    <submittedName>
        <fullName evidence="2">SP_1767 family glycosyltransferase</fullName>
    </submittedName>
</protein>
<dbReference type="InterPro" id="IPR014869">
    <property type="entry name" value="GT-D"/>
</dbReference>
<dbReference type="RefSeq" id="WP_248146061.1">
    <property type="nucleotide sequence ID" value="NZ_BAAAOF010000002.1"/>
</dbReference>
<accession>A0ABN2PHV7</accession>
<organism evidence="2 3">
    <name type="scientific">Microbacterium aoyamense</name>
    <dbReference type="NCBI Taxonomy" id="344166"/>
    <lineage>
        <taxon>Bacteria</taxon>
        <taxon>Bacillati</taxon>
        <taxon>Actinomycetota</taxon>
        <taxon>Actinomycetes</taxon>
        <taxon>Micrococcales</taxon>
        <taxon>Microbacteriaceae</taxon>
        <taxon>Microbacterium</taxon>
    </lineage>
</organism>